<protein>
    <submittedName>
        <fullName evidence="2">Uncharacterized protein</fullName>
    </submittedName>
</protein>
<organism evidence="2 3">
    <name type="scientific">Liparis tanakae</name>
    <name type="common">Tanaka's snailfish</name>
    <dbReference type="NCBI Taxonomy" id="230148"/>
    <lineage>
        <taxon>Eukaryota</taxon>
        <taxon>Metazoa</taxon>
        <taxon>Chordata</taxon>
        <taxon>Craniata</taxon>
        <taxon>Vertebrata</taxon>
        <taxon>Euteleostomi</taxon>
        <taxon>Actinopterygii</taxon>
        <taxon>Neopterygii</taxon>
        <taxon>Teleostei</taxon>
        <taxon>Neoteleostei</taxon>
        <taxon>Acanthomorphata</taxon>
        <taxon>Eupercaria</taxon>
        <taxon>Perciformes</taxon>
        <taxon>Cottioidei</taxon>
        <taxon>Cottales</taxon>
        <taxon>Liparidae</taxon>
        <taxon>Liparis</taxon>
    </lineage>
</organism>
<keyword evidence="3" id="KW-1185">Reference proteome</keyword>
<dbReference type="Proteomes" id="UP000314294">
    <property type="component" value="Unassembled WGS sequence"/>
</dbReference>
<gene>
    <name evidence="2" type="ORF">EYF80_018810</name>
</gene>
<feature type="region of interest" description="Disordered" evidence="1">
    <location>
        <begin position="1"/>
        <end position="67"/>
    </location>
</feature>
<dbReference type="EMBL" id="SRLO01000156">
    <property type="protein sequence ID" value="TNN70994.1"/>
    <property type="molecule type" value="Genomic_DNA"/>
</dbReference>
<evidence type="ECO:0000313" key="3">
    <source>
        <dbReference type="Proteomes" id="UP000314294"/>
    </source>
</evidence>
<accession>A0A4Z2I138</accession>
<name>A0A4Z2I138_9TELE</name>
<evidence type="ECO:0000256" key="1">
    <source>
        <dbReference type="SAM" id="MobiDB-lite"/>
    </source>
</evidence>
<reference evidence="2 3" key="1">
    <citation type="submission" date="2019-03" db="EMBL/GenBank/DDBJ databases">
        <title>First draft genome of Liparis tanakae, snailfish: a comprehensive survey of snailfish specific genes.</title>
        <authorList>
            <person name="Kim W."/>
            <person name="Song I."/>
            <person name="Jeong J.-H."/>
            <person name="Kim D."/>
            <person name="Kim S."/>
            <person name="Ryu S."/>
            <person name="Song J.Y."/>
            <person name="Lee S.K."/>
        </authorList>
    </citation>
    <scope>NUCLEOTIDE SEQUENCE [LARGE SCALE GENOMIC DNA]</scope>
    <source>
        <tissue evidence="2">Muscle</tissue>
    </source>
</reference>
<evidence type="ECO:0000313" key="2">
    <source>
        <dbReference type="EMBL" id="TNN70994.1"/>
    </source>
</evidence>
<sequence length="67" mass="7431">MKRTPNSGYKESYERETAKKATPYDSHMRTSAPLTCYPDRLKTLKLGGSKSRGDGVGRGRGGGRRRV</sequence>
<comment type="caution">
    <text evidence="2">The sequence shown here is derived from an EMBL/GenBank/DDBJ whole genome shotgun (WGS) entry which is preliminary data.</text>
</comment>
<dbReference type="AlphaFoldDB" id="A0A4Z2I138"/>
<proteinExistence type="predicted"/>